<evidence type="ECO:0000313" key="1">
    <source>
        <dbReference type="EMBL" id="RLP72234.1"/>
    </source>
</evidence>
<keyword evidence="2" id="KW-1185">Reference proteome</keyword>
<dbReference type="Proteomes" id="UP000272503">
    <property type="component" value="Unassembled WGS sequence"/>
</dbReference>
<evidence type="ECO:0008006" key="3">
    <source>
        <dbReference type="Google" id="ProtNLM"/>
    </source>
</evidence>
<evidence type="ECO:0000313" key="2">
    <source>
        <dbReference type="Proteomes" id="UP000272503"/>
    </source>
</evidence>
<dbReference type="SUPFAM" id="SSF55961">
    <property type="entry name" value="Bet v1-like"/>
    <property type="match status" value="1"/>
</dbReference>
<organism evidence="1 2">
    <name type="scientific">Mycetocola tolaasinivorans</name>
    <dbReference type="NCBI Taxonomy" id="76635"/>
    <lineage>
        <taxon>Bacteria</taxon>
        <taxon>Bacillati</taxon>
        <taxon>Actinomycetota</taxon>
        <taxon>Actinomycetes</taxon>
        <taxon>Micrococcales</taxon>
        <taxon>Microbacteriaceae</taxon>
        <taxon>Mycetocola</taxon>
    </lineage>
</organism>
<dbReference type="EMBL" id="RCUX01000019">
    <property type="protein sequence ID" value="RLP72234.1"/>
    <property type="molecule type" value="Genomic_DNA"/>
</dbReference>
<dbReference type="AlphaFoldDB" id="A0A3L6ZWU4"/>
<name>A0A3L6ZWU4_9MICO</name>
<sequence>MYVQLKFAMDTPADAAWRALRSVAVVRELYSPLVDVRPIGGFIPDGGGTPIELENLEAIATMWEPGSVECRSRLFGVVPLGRQVIRVGFATAEEGRTNLFIDTGGATAGPLALLSGWRHRMAVSPLPGDPTRTLWRDRVEFHGPMAPLYWPVLWALWQWRGRKIRALAPGWAERAED</sequence>
<dbReference type="RefSeq" id="WP_121649859.1">
    <property type="nucleotide sequence ID" value="NZ_RCUX01000019.1"/>
</dbReference>
<accession>A0A3L6ZWU4</accession>
<comment type="caution">
    <text evidence="1">The sequence shown here is derived from an EMBL/GenBank/DDBJ whole genome shotgun (WGS) entry which is preliminary data.</text>
</comment>
<protein>
    <recommendedName>
        <fullName evidence="3">SRPBCC family protein</fullName>
    </recommendedName>
</protein>
<proteinExistence type="predicted"/>
<reference evidence="1 2" key="1">
    <citation type="submission" date="2018-10" db="EMBL/GenBank/DDBJ databases">
        <authorList>
            <person name="Li J."/>
        </authorList>
    </citation>
    <scope>NUCLEOTIDE SEQUENCE [LARGE SCALE GENOMIC DNA]</scope>
    <source>
        <strain evidence="1 2">IF 016277</strain>
    </source>
</reference>
<dbReference type="OrthoDB" id="7428016at2"/>
<gene>
    <name evidence="1" type="ORF">D9V32_15695</name>
</gene>